<sequence length="133" mass="14948">MNKLFASLILLTMTLLSGCFSTSALIPEKKDSSFYLVDTKEGRLCNGNTGYCVRLSLVASQNGQLDSFEKAYQQKITGPNYPRSLMIILLKPADSSYRATNLDTNGRLYSLPKNDKTNTAWKALNDLYRTEYQ</sequence>
<proteinExistence type="predicted"/>
<dbReference type="Proteomes" id="UP000595332">
    <property type="component" value="Chromosome"/>
</dbReference>
<evidence type="ECO:0000313" key="2">
    <source>
        <dbReference type="EMBL" id="BBB28519.1"/>
    </source>
</evidence>
<reference evidence="2 3" key="1">
    <citation type="journal article" date="2008" name="Int. J. Syst. Evol. Microbiol.">
        <title>Neptunomonas japonica sp. nov., an Osedax japonicus symbiont-like bacterium isolated from sediment adjacent to sperm whale carcasses off Kagoshima, Japan.</title>
        <authorList>
            <person name="Miyazaki M."/>
            <person name="Nogi Y."/>
            <person name="Fujiwara Y."/>
            <person name="Kawato M."/>
            <person name="Kubokawa K."/>
            <person name="Horikoshi K."/>
        </authorList>
    </citation>
    <scope>NUCLEOTIDE SEQUENCE [LARGE SCALE GENOMIC DNA]</scope>
    <source>
        <strain evidence="2 3">JAMM 1380</strain>
    </source>
</reference>
<dbReference type="KEGG" id="njp:NEJAP_0562"/>
<evidence type="ECO:0008006" key="4">
    <source>
        <dbReference type="Google" id="ProtNLM"/>
    </source>
</evidence>
<dbReference type="PROSITE" id="PS51257">
    <property type="entry name" value="PROKAR_LIPOPROTEIN"/>
    <property type="match status" value="1"/>
</dbReference>
<feature type="chain" id="PRO_5032399852" description="Lipoprotein" evidence="1">
    <location>
        <begin position="27"/>
        <end position="133"/>
    </location>
</feature>
<name>A0A7R6P777_9GAMM</name>
<feature type="signal peptide" evidence="1">
    <location>
        <begin position="1"/>
        <end position="26"/>
    </location>
</feature>
<keyword evidence="3" id="KW-1185">Reference proteome</keyword>
<organism evidence="2 3">
    <name type="scientific">Neptunomonas japonica JAMM 1380</name>
    <dbReference type="NCBI Taxonomy" id="1441457"/>
    <lineage>
        <taxon>Bacteria</taxon>
        <taxon>Pseudomonadati</taxon>
        <taxon>Pseudomonadota</taxon>
        <taxon>Gammaproteobacteria</taxon>
        <taxon>Oceanospirillales</taxon>
        <taxon>Oceanospirillaceae</taxon>
        <taxon>Neptunomonas</taxon>
    </lineage>
</organism>
<evidence type="ECO:0000313" key="3">
    <source>
        <dbReference type="Proteomes" id="UP000595332"/>
    </source>
</evidence>
<accession>A0A7R6P777</accession>
<gene>
    <name evidence="2" type="ORF">NEJAP_0562</name>
</gene>
<dbReference type="AlphaFoldDB" id="A0A7R6P777"/>
<evidence type="ECO:0000256" key="1">
    <source>
        <dbReference type="SAM" id="SignalP"/>
    </source>
</evidence>
<dbReference type="RefSeq" id="WP_201349210.1">
    <property type="nucleotide sequence ID" value="NZ_AP014546.1"/>
</dbReference>
<keyword evidence="1" id="KW-0732">Signal</keyword>
<protein>
    <recommendedName>
        <fullName evidence="4">Lipoprotein</fullName>
    </recommendedName>
</protein>
<dbReference type="EMBL" id="AP014546">
    <property type="protein sequence ID" value="BBB28519.1"/>
    <property type="molecule type" value="Genomic_DNA"/>
</dbReference>